<sequence>MTGVILANFQLGEGQRPTVLLHGFLGTGRNLRSLAAAWSAADPSRRFLLPDLTGHGTSPPLPPGATLSSMAADVVETARAAGLEGPLDFVGHSLGGRVSLAASLAAPGDVASVTLLDITPGPIPPGLSESGKVLEKLRAAPARAADRKAMREELTGRGLSGPLSDWLLMNLEPAPEGGVRWRFDREALGEFHARMNGEQLWNALARPGMPVRCIRGGRAAYVSDDDVARMEALDCPVDTLPNAGHFVHVDEPDALLRWLLRG</sequence>
<dbReference type="PRINTS" id="PR00111">
    <property type="entry name" value="ABHYDROLASE"/>
</dbReference>
<evidence type="ECO:0000313" key="4">
    <source>
        <dbReference type="EMBL" id="EPX60275.1"/>
    </source>
</evidence>
<evidence type="ECO:0000259" key="3">
    <source>
        <dbReference type="Pfam" id="PF12697"/>
    </source>
</evidence>
<dbReference type="EMBL" id="ANAH02000014">
    <property type="protein sequence ID" value="EPX60275.1"/>
    <property type="molecule type" value="Genomic_DNA"/>
</dbReference>
<evidence type="ECO:0000256" key="1">
    <source>
        <dbReference type="ARBA" id="ARBA00010088"/>
    </source>
</evidence>
<comment type="similarity">
    <text evidence="1">Belongs to the peptidase S33 family.</text>
</comment>
<dbReference type="InterPro" id="IPR051601">
    <property type="entry name" value="Serine_prot/Carboxylest_S33"/>
</dbReference>
<protein>
    <recommendedName>
        <fullName evidence="3">AB hydrolase-1 domain-containing protein</fullName>
    </recommendedName>
</protein>
<gene>
    <name evidence="4" type="ORF">D187_002361</name>
</gene>
<dbReference type="Gene3D" id="3.40.50.1820">
    <property type="entry name" value="alpha/beta hydrolase"/>
    <property type="match status" value="1"/>
</dbReference>
<organism evidence="4 5">
    <name type="scientific">Cystobacter fuscus (strain ATCC 25194 / DSM 2262 / NBRC 100088 / M29)</name>
    <dbReference type="NCBI Taxonomy" id="1242864"/>
    <lineage>
        <taxon>Bacteria</taxon>
        <taxon>Pseudomonadati</taxon>
        <taxon>Myxococcota</taxon>
        <taxon>Myxococcia</taxon>
        <taxon>Myxococcales</taxon>
        <taxon>Cystobacterineae</taxon>
        <taxon>Archangiaceae</taxon>
        <taxon>Cystobacter</taxon>
    </lineage>
</organism>
<accession>S9P739</accession>
<dbReference type="InterPro" id="IPR000073">
    <property type="entry name" value="AB_hydrolase_1"/>
</dbReference>
<keyword evidence="5" id="KW-1185">Reference proteome</keyword>
<dbReference type="Pfam" id="PF12697">
    <property type="entry name" value="Abhydrolase_6"/>
    <property type="match status" value="1"/>
</dbReference>
<proteinExistence type="inferred from homology"/>
<dbReference type="GO" id="GO:0016787">
    <property type="term" value="F:hydrolase activity"/>
    <property type="evidence" value="ECO:0007669"/>
    <property type="project" value="UniProtKB-KW"/>
</dbReference>
<keyword evidence="2" id="KW-0378">Hydrolase</keyword>
<dbReference type="eggNOG" id="COG0596">
    <property type="taxonomic scope" value="Bacteria"/>
</dbReference>
<name>S9P739_CYSF2</name>
<dbReference type="Proteomes" id="UP000011682">
    <property type="component" value="Unassembled WGS sequence"/>
</dbReference>
<evidence type="ECO:0000256" key="2">
    <source>
        <dbReference type="ARBA" id="ARBA00022801"/>
    </source>
</evidence>
<comment type="caution">
    <text evidence="4">The sequence shown here is derived from an EMBL/GenBank/DDBJ whole genome shotgun (WGS) entry which is preliminary data.</text>
</comment>
<dbReference type="SUPFAM" id="SSF53474">
    <property type="entry name" value="alpha/beta-Hydrolases"/>
    <property type="match status" value="1"/>
</dbReference>
<dbReference type="AlphaFoldDB" id="S9P739"/>
<feature type="domain" description="AB hydrolase-1" evidence="3">
    <location>
        <begin position="19"/>
        <end position="256"/>
    </location>
</feature>
<dbReference type="PANTHER" id="PTHR43248:SF3">
    <property type="entry name" value="AB HYDROLASE-1 DOMAIN-CONTAINING PROTEIN"/>
    <property type="match status" value="1"/>
</dbReference>
<dbReference type="PANTHER" id="PTHR43248">
    <property type="entry name" value="2-SUCCINYL-6-HYDROXY-2,4-CYCLOHEXADIENE-1-CARBOXYLATE SYNTHASE"/>
    <property type="match status" value="1"/>
</dbReference>
<dbReference type="InterPro" id="IPR029058">
    <property type="entry name" value="AB_hydrolase_fold"/>
</dbReference>
<reference evidence="4" key="1">
    <citation type="submission" date="2013-05" db="EMBL/GenBank/DDBJ databases">
        <title>Genome assembly of Cystobacter fuscus DSM 2262.</title>
        <authorList>
            <person name="Sharma G."/>
            <person name="Khatri I."/>
            <person name="Kaur C."/>
            <person name="Mayilraj S."/>
            <person name="Subramanian S."/>
        </authorList>
    </citation>
    <scope>NUCLEOTIDE SEQUENCE [LARGE SCALE GENOMIC DNA]</scope>
    <source>
        <strain evidence="4">DSM 2262</strain>
    </source>
</reference>
<evidence type="ECO:0000313" key="5">
    <source>
        <dbReference type="Proteomes" id="UP000011682"/>
    </source>
</evidence>